<dbReference type="EMBL" id="LC484192">
    <property type="protein sequence ID" value="BBK20340.1"/>
    <property type="molecule type" value="Genomic_DNA"/>
</dbReference>
<evidence type="ECO:0000256" key="6">
    <source>
        <dbReference type="ARBA" id="ARBA00069413"/>
    </source>
</evidence>
<dbReference type="FunFam" id="3.90.930.12:FF:000001">
    <property type="entry name" value="50S ribosomal protein L6"/>
    <property type="match status" value="1"/>
</dbReference>
<sequence>MSRIGKLPIKVPDKVNVTINSTSITVKGPKGELSRNLPASIKIIQNDKSISVLPNEGLNDSYQLYGTYRSLVSNMITGVTDGFQRKLELQGVGYRSQIDGKTLILNVGYSHQVKILSPEGIKLSVEGNTNVTVSGLDKELVGQIAANIRLVRPPEPYKGKGIRYQGEYVRKKVGKAGKK</sequence>
<dbReference type="PROSITE" id="PS00525">
    <property type="entry name" value="RIBOSOMAL_L6_1"/>
    <property type="match status" value="1"/>
</dbReference>
<dbReference type="PRINTS" id="PR00059">
    <property type="entry name" value="RIBOSOMALL6"/>
</dbReference>
<dbReference type="InterPro" id="IPR002358">
    <property type="entry name" value="Ribosomal_uL6_CS"/>
</dbReference>
<dbReference type="FunFam" id="3.90.930.12:FF:000002">
    <property type="entry name" value="50S ribosomal protein L6"/>
    <property type="match status" value="1"/>
</dbReference>
<dbReference type="PANTHER" id="PTHR11655:SF14">
    <property type="entry name" value="LARGE RIBOSOMAL SUBUNIT PROTEIN UL6M"/>
    <property type="match status" value="1"/>
</dbReference>
<evidence type="ECO:0000256" key="4">
    <source>
        <dbReference type="ARBA" id="ARBA00022980"/>
    </source>
</evidence>
<dbReference type="InterPro" id="IPR019906">
    <property type="entry name" value="Ribosomal_uL6_bac-type"/>
</dbReference>
<gene>
    <name evidence="9" type="primary">rpl6</name>
    <name evidence="9" type="ORF">CcuCCAP97952_p056</name>
</gene>
<keyword evidence="5 7" id="KW-0687">Ribonucleoprotein</keyword>
<dbReference type="GO" id="GO:0003735">
    <property type="term" value="F:structural constituent of ribosome"/>
    <property type="evidence" value="ECO:0007669"/>
    <property type="project" value="InterPro"/>
</dbReference>
<comment type="similarity">
    <text evidence="1 7">Belongs to the universal ribosomal protein uL6 family.</text>
</comment>
<evidence type="ECO:0000256" key="5">
    <source>
        <dbReference type="ARBA" id="ARBA00023274"/>
    </source>
</evidence>
<dbReference type="GO" id="GO:0019843">
    <property type="term" value="F:rRNA binding"/>
    <property type="evidence" value="ECO:0007669"/>
    <property type="project" value="UniProtKB-KW"/>
</dbReference>
<dbReference type="InterPro" id="IPR036789">
    <property type="entry name" value="Ribosomal_uL6-like_a/b-dom_sf"/>
</dbReference>
<keyword evidence="4 7" id="KW-0689">Ribosomal protein</keyword>
<dbReference type="PANTHER" id="PTHR11655">
    <property type="entry name" value="60S/50S RIBOSOMAL PROTEIN L6/L9"/>
    <property type="match status" value="1"/>
</dbReference>
<dbReference type="NCBIfam" id="TIGR03654">
    <property type="entry name" value="L6_bact"/>
    <property type="match status" value="1"/>
</dbReference>
<dbReference type="GO" id="GO:0022625">
    <property type="term" value="C:cytosolic large ribosomal subunit"/>
    <property type="evidence" value="ECO:0007669"/>
    <property type="project" value="TreeGrafter"/>
</dbReference>
<evidence type="ECO:0000313" key="9">
    <source>
        <dbReference type="EMBL" id="BBK20340.1"/>
    </source>
</evidence>
<geneLocation type="plastid" evidence="9"/>
<dbReference type="SUPFAM" id="SSF56053">
    <property type="entry name" value="Ribosomal protein L6"/>
    <property type="match status" value="2"/>
</dbReference>
<dbReference type="InterPro" id="IPR020040">
    <property type="entry name" value="Ribosomal_uL6_a/b-dom"/>
</dbReference>
<evidence type="ECO:0000256" key="7">
    <source>
        <dbReference type="RuleBase" id="RU003869"/>
    </source>
</evidence>
<dbReference type="AlphaFoldDB" id="A0A679CAM7"/>
<dbReference type="GO" id="GO:0002181">
    <property type="term" value="P:cytoplasmic translation"/>
    <property type="evidence" value="ECO:0007669"/>
    <property type="project" value="TreeGrafter"/>
</dbReference>
<keyword evidence="3" id="KW-0694">RNA-binding</keyword>
<protein>
    <recommendedName>
        <fullName evidence="6">Large ribosomal subunit protein uL6c</fullName>
    </recommendedName>
</protein>
<dbReference type="PIRSF" id="PIRSF002162">
    <property type="entry name" value="Ribosomal_L6"/>
    <property type="match status" value="1"/>
</dbReference>
<dbReference type="HAMAP" id="MF_01365_B">
    <property type="entry name" value="Ribosomal_uL6_B"/>
    <property type="match status" value="1"/>
</dbReference>
<accession>A0A679CAM7</accession>
<keyword evidence="9" id="KW-0934">Plastid</keyword>
<feature type="domain" description="Large ribosomal subunit protein uL6 alpha-beta" evidence="8">
    <location>
        <begin position="91"/>
        <end position="164"/>
    </location>
</feature>
<dbReference type="Gene3D" id="3.90.930.12">
    <property type="entry name" value="Ribosomal protein L6, alpha-beta domain"/>
    <property type="match status" value="2"/>
</dbReference>
<organism evidence="9">
    <name type="scientific">Cryptomonas curvata</name>
    <dbReference type="NCBI Taxonomy" id="233186"/>
    <lineage>
        <taxon>Eukaryota</taxon>
        <taxon>Cryptophyceae</taxon>
        <taxon>Cryptomonadales</taxon>
        <taxon>Cryptomonadaceae</taxon>
        <taxon>Cryptomonas</taxon>
    </lineage>
</organism>
<evidence type="ECO:0000256" key="1">
    <source>
        <dbReference type="ARBA" id="ARBA00009356"/>
    </source>
</evidence>
<feature type="domain" description="Large ribosomal subunit protein uL6 alpha-beta" evidence="8">
    <location>
        <begin position="11"/>
        <end position="82"/>
    </location>
</feature>
<keyword evidence="2" id="KW-0699">rRNA-binding</keyword>
<name>A0A679CAM7_9CRYP</name>
<evidence type="ECO:0000259" key="8">
    <source>
        <dbReference type="Pfam" id="PF00347"/>
    </source>
</evidence>
<reference evidence="9" key="1">
    <citation type="journal article" date="2020" name="Genome Biol. Evol.">
        <title>Comparative plastid genomics of Cryptomonas species reveals fine-scale genomic responses to loss of photosynthesis.</title>
        <authorList>
            <person name="Tanifuji G."/>
            <person name="Kamikawa R."/>
            <person name="Moore C.E."/>
            <person name="Mills T."/>
            <person name="Onodera N.T."/>
            <person name="Kashiyama Y."/>
            <person name="Archibald J.M."/>
            <person name="Inagaki Y."/>
            <person name="Hashimoto T."/>
        </authorList>
    </citation>
    <scope>NUCLEOTIDE SEQUENCE</scope>
    <source>
        <strain evidence="9">CCAP979/52</strain>
    </source>
</reference>
<dbReference type="InterPro" id="IPR000702">
    <property type="entry name" value="Ribosomal_uL6-like"/>
</dbReference>
<dbReference type="Pfam" id="PF00347">
    <property type="entry name" value="Ribosomal_L6"/>
    <property type="match status" value="2"/>
</dbReference>
<evidence type="ECO:0000256" key="2">
    <source>
        <dbReference type="ARBA" id="ARBA00022730"/>
    </source>
</evidence>
<evidence type="ECO:0000256" key="3">
    <source>
        <dbReference type="ARBA" id="ARBA00022884"/>
    </source>
</evidence>
<proteinExistence type="inferred from homology"/>